<evidence type="ECO:0000256" key="14">
    <source>
        <dbReference type="ARBA" id="ARBA00023157"/>
    </source>
</evidence>
<dbReference type="SMART" id="SM00209">
    <property type="entry name" value="TSP1"/>
    <property type="match status" value="2"/>
</dbReference>
<keyword evidence="4" id="KW-0964">Secreted</keyword>
<dbReference type="PRINTS" id="PR00764">
    <property type="entry name" value="COMPLEMENTC9"/>
</dbReference>
<dbReference type="InterPro" id="IPR036383">
    <property type="entry name" value="TSP1_rpt_sf"/>
</dbReference>
<evidence type="ECO:0000256" key="10">
    <source>
        <dbReference type="ARBA" id="ARBA00022859"/>
    </source>
</evidence>
<organism evidence="19 20">
    <name type="scientific">Ciona savignyi</name>
    <name type="common">Pacific transparent sea squirt</name>
    <dbReference type="NCBI Taxonomy" id="51511"/>
    <lineage>
        <taxon>Eukaryota</taxon>
        <taxon>Metazoa</taxon>
        <taxon>Chordata</taxon>
        <taxon>Tunicata</taxon>
        <taxon>Ascidiacea</taxon>
        <taxon>Phlebobranchia</taxon>
        <taxon>Cionidae</taxon>
        <taxon>Ciona</taxon>
    </lineage>
</organism>
<comment type="subcellular location">
    <subcellularLocation>
        <location evidence="2">Secreted</location>
    </subcellularLocation>
    <subcellularLocation>
        <location evidence="1">Target cell membrane</location>
    </subcellularLocation>
</comment>
<dbReference type="GeneTree" id="ENSGT00940000165740"/>
<evidence type="ECO:0000256" key="17">
    <source>
        <dbReference type="PROSITE-ProRule" id="PRU00124"/>
    </source>
</evidence>
<evidence type="ECO:0000256" key="15">
    <source>
        <dbReference type="ARBA" id="ARBA00023180"/>
    </source>
</evidence>
<dbReference type="OMA" id="FESHGWR"/>
<dbReference type="InterPro" id="IPR036055">
    <property type="entry name" value="LDL_receptor-like_sf"/>
</dbReference>
<accession>H2YTB9</accession>
<dbReference type="GO" id="GO:0045087">
    <property type="term" value="P:innate immune response"/>
    <property type="evidence" value="ECO:0007669"/>
    <property type="project" value="UniProtKB-KW"/>
</dbReference>
<evidence type="ECO:0000256" key="7">
    <source>
        <dbReference type="ARBA" id="ARBA00022588"/>
    </source>
</evidence>
<protein>
    <recommendedName>
        <fullName evidence="18">Spondin-like TSP1 domain-containing protein</fullName>
    </recommendedName>
</protein>
<dbReference type="PROSITE" id="PS50092">
    <property type="entry name" value="TSP1"/>
    <property type="match status" value="2"/>
</dbReference>
<keyword evidence="9" id="KW-0204">Cytolysis</keyword>
<dbReference type="InParanoid" id="H2YTB9"/>
<dbReference type="InterPro" id="IPR001862">
    <property type="entry name" value="MAC_perforin"/>
</dbReference>
<reference evidence="20" key="1">
    <citation type="submission" date="2003-08" db="EMBL/GenBank/DDBJ databases">
        <authorList>
            <person name="Birren B."/>
            <person name="Nusbaum C."/>
            <person name="Abebe A."/>
            <person name="Abouelleil A."/>
            <person name="Adekoya E."/>
            <person name="Ait-zahra M."/>
            <person name="Allen N."/>
            <person name="Allen T."/>
            <person name="An P."/>
            <person name="Anderson M."/>
            <person name="Anderson S."/>
            <person name="Arachchi H."/>
            <person name="Armbruster J."/>
            <person name="Bachantsang P."/>
            <person name="Baldwin J."/>
            <person name="Barry A."/>
            <person name="Bayul T."/>
            <person name="Blitshsteyn B."/>
            <person name="Bloom T."/>
            <person name="Blye J."/>
            <person name="Boguslavskiy L."/>
            <person name="Borowsky M."/>
            <person name="Boukhgalter B."/>
            <person name="Brunache A."/>
            <person name="Butler J."/>
            <person name="Calixte N."/>
            <person name="Calvo S."/>
            <person name="Camarata J."/>
            <person name="Campo K."/>
            <person name="Chang J."/>
            <person name="Cheshatsang Y."/>
            <person name="Citroen M."/>
            <person name="Collymore A."/>
            <person name="Considine T."/>
            <person name="Cook A."/>
            <person name="Cooke P."/>
            <person name="Corum B."/>
            <person name="Cuomo C."/>
            <person name="David R."/>
            <person name="Dawoe T."/>
            <person name="Degray S."/>
            <person name="Dodge S."/>
            <person name="Dooley K."/>
            <person name="Dorje P."/>
            <person name="Dorjee K."/>
            <person name="Dorris L."/>
            <person name="Duffey N."/>
            <person name="Dupes A."/>
            <person name="Elkins T."/>
            <person name="Engels R."/>
            <person name="Erickson J."/>
            <person name="Farina A."/>
            <person name="Faro S."/>
            <person name="Ferreira P."/>
            <person name="Fischer H."/>
            <person name="Fitzgerald M."/>
            <person name="Foley K."/>
            <person name="Gage D."/>
            <person name="Galagan J."/>
            <person name="Gearin G."/>
            <person name="Gnerre S."/>
            <person name="Gnirke A."/>
            <person name="Goyette A."/>
            <person name="Graham J."/>
            <person name="Grandbois E."/>
            <person name="Gyaltsen K."/>
            <person name="Hafez N."/>
            <person name="Hagopian D."/>
            <person name="Hagos B."/>
            <person name="Hall J."/>
            <person name="Hatcher B."/>
            <person name="Heller A."/>
            <person name="Higgins H."/>
            <person name="Honan T."/>
            <person name="Horn A."/>
            <person name="Houde N."/>
            <person name="Hughes L."/>
            <person name="Hulme W."/>
            <person name="Husby E."/>
            <person name="Iliev I."/>
            <person name="Jaffe D."/>
            <person name="Jones C."/>
            <person name="Kamal M."/>
            <person name="Kamat A."/>
            <person name="Kamvysselis M."/>
            <person name="Karlsson E."/>
            <person name="Kells C."/>
            <person name="Kieu A."/>
            <person name="Kisner P."/>
            <person name="Kodira C."/>
            <person name="Kulbokas E."/>
            <person name="Labutti K."/>
            <person name="Lama D."/>
            <person name="Landers T."/>
            <person name="Leger J."/>
            <person name="Levine S."/>
            <person name="Lewis D."/>
            <person name="Lewis T."/>
            <person name="Lindblad-toh K."/>
            <person name="Liu X."/>
            <person name="Lokyitsang T."/>
            <person name="Lokyitsang Y."/>
            <person name="Lucien O."/>
            <person name="Lui A."/>
            <person name="Ma L.J."/>
            <person name="Mabbitt R."/>
            <person name="Macdonald J."/>
            <person name="Maclean C."/>
            <person name="Major J."/>
            <person name="Manning J."/>
            <person name="Marabella R."/>
            <person name="Maru K."/>
            <person name="Matthews C."/>
            <person name="Mauceli E."/>
            <person name="Mccarthy M."/>
            <person name="Mcdonough S."/>
            <person name="Mcghee T."/>
            <person name="Meldrim J."/>
            <person name="Meneus L."/>
            <person name="Mesirov J."/>
            <person name="Mihalev A."/>
            <person name="Mihova T."/>
            <person name="Mikkelsen T."/>
            <person name="Mlenga V."/>
            <person name="Moru K."/>
            <person name="Mozes J."/>
            <person name="Mulrain L."/>
            <person name="Munson G."/>
            <person name="Naylor J."/>
            <person name="Newes C."/>
            <person name="Nguyen C."/>
            <person name="Nguyen N."/>
            <person name="Nguyen T."/>
            <person name="Nicol R."/>
            <person name="Nielsen C."/>
            <person name="Nizzari M."/>
            <person name="Norbu C."/>
            <person name="Norbu N."/>
            <person name="O'donnell P."/>
            <person name="Okoawo O."/>
            <person name="O'leary S."/>
            <person name="Omotosho B."/>
            <person name="O'neill K."/>
            <person name="Osman S."/>
            <person name="Parker S."/>
            <person name="Perrin D."/>
            <person name="Phunkhang P."/>
            <person name="Piqani B."/>
            <person name="Purcell S."/>
            <person name="Rachupka T."/>
            <person name="Ramasamy U."/>
            <person name="Rameau R."/>
            <person name="Ray V."/>
            <person name="Raymond C."/>
            <person name="Retta R."/>
            <person name="Richardson S."/>
            <person name="Rise C."/>
            <person name="Rodriguez J."/>
            <person name="Rogers J."/>
            <person name="Rogov P."/>
            <person name="Rutman M."/>
            <person name="Schupbach R."/>
            <person name="Seaman C."/>
            <person name="Settipalli S."/>
            <person name="Sharpe T."/>
            <person name="Sheridan J."/>
            <person name="Sherpa N."/>
            <person name="Shi J."/>
            <person name="Smirnov S."/>
            <person name="Smith C."/>
            <person name="Sougnez C."/>
            <person name="Spencer B."/>
            <person name="Stalker J."/>
            <person name="Stange-thomann N."/>
            <person name="Stavropoulos S."/>
            <person name="Stetson K."/>
            <person name="Stone C."/>
            <person name="Stone S."/>
            <person name="Stubbs M."/>
            <person name="Talamas J."/>
            <person name="Tchuinga P."/>
            <person name="Tenzing P."/>
            <person name="Tesfaye S."/>
            <person name="Theodore J."/>
            <person name="Thoulutsang Y."/>
            <person name="Topham K."/>
            <person name="Towey S."/>
            <person name="Tsamla T."/>
            <person name="Tsomo N."/>
            <person name="Vallee D."/>
            <person name="Vassiliev H."/>
            <person name="Venkataraman V."/>
            <person name="Vinson J."/>
            <person name="Vo A."/>
            <person name="Wade C."/>
            <person name="Wang S."/>
            <person name="Wangchuk T."/>
            <person name="Wangdi T."/>
            <person name="Whittaker C."/>
            <person name="Wilkinson J."/>
            <person name="Wu Y."/>
            <person name="Wyman D."/>
            <person name="Yadav S."/>
            <person name="Yang S."/>
            <person name="Yang X."/>
            <person name="Yeager S."/>
            <person name="Yee E."/>
            <person name="Young G."/>
            <person name="Zainoun J."/>
            <person name="Zembeck L."/>
            <person name="Zimmer A."/>
            <person name="Zody M."/>
            <person name="Lander E."/>
        </authorList>
    </citation>
    <scope>NUCLEOTIDE SEQUENCE [LARGE SCALE GENOMIC DNA]</scope>
</reference>
<keyword evidence="8" id="KW-0732">Signal</keyword>
<dbReference type="FunFam" id="2.20.100.10:FF:000134">
    <property type="entry name" value="Uncharacterized protein"/>
    <property type="match status" value="1"/>
</dbReference>
<dbReference type="Pfam" id="PF00057">
    <property type="entry name" value="Ldl_recept_a"/>
    <property type="match status" value="1"/>
</dbReference>
<dbReference type="eggNOG" id="ENOG502QPIM">
    <property type="taxonomic scope" value="Eukaryota"/>
</dbReference>
<dbReference type="PANTHER" id="PTHR45742">
    <property type="entry name" value="COMPLEMENT COMPONENT C6"/>
    <property type="match status" value="1"/>
</dbReference>
<keyword evidence="15" id="KW-0325">Glycoprotein</keyword>
<keyword evidence="11" id="KW-0180">Complement pathway</keyword>
<evidence type="ECO:0000256" key="8">
    <source>
        <dbReference type="ARBA" id="ARBA00022729"/>
    </source>
</evidence>
<dbReference type="InterPro" id="IPR044004">
    <property type="entry name" value="TSP1_spondin_dom"/>
</dbReference>
<dbReference type="Proteomes" id="UP000007875">
    <property type="component" value="Unassembled WGS sequence"/>
</dbReference>
<dbReference type="SMART" id="SM00192">
    <property type="entry name" value="LDLa"/>
    <property type="match status" value="1"/>
</dbReference>
<dbReference type="STRING" id="51511.ENSCSAVP00000008579"/>
<keyword evidence="6" id="KW-1052">Target cell membrane</keyword>
<evidence type="ECO:0000256" key="4">
    <source>
        <dbReference type="ARBA" id="ARBA00022525"/>
    </source>
</evidence>
<evidence type="ECO:0000313" key="20">
    <source>
        <dbReference type="Proteomes" id="UP000007875"/>
    </source>
</evidence>
<dbReference type="SUPFAM" id="SSF57424">
    <property type="entry name" value="LDL receptor-like module"/>
    <property type="match status" value="1"/>
</dbReference>
<dbReference type="Pfam" id="PF19028">
    <property type="entry name" value="TSP1_spondin"/>
    <property type="match status" value="1"/>
</dbReference>
<evidence type="ECO:0000256" key="5">
    <source>
        <dbReference type="ARBA" id="ARBA00022536"/>
    </source>
</evidence>
<evidence type="ECO:0000256" key="6">
    <source>
        <dbReference type="ARBA" id="ARBA00022537"/>
    </source>
</evidence>
<comment type="similarity">
    <text evidence="3">Belongs to the complement C6/C7/C8/C9 family.</text>
</comment>
<dbReference type="InterPro" id="IPR000884">
    <property type="entry name" value="TSP1_rpt"/>
</dbReference>
<dbReference type="PANTHER" id="PTHR45742:SF8">
    <property type="entry name" value="FLOCCULATION PROTEIN FLO11"/>
    <property type="match status" value="1"/>
</dbReference>
<name>H2YTB9_CIOSA</name>
<keyword evidence="16" id="KW-1053">Target membrane</keyword>
<dbReference type="CDD" id="cd00112">
    <property type="entry name" value="LDLa"/>
    <property type="match status" value="1"/>
</dbReference>
<keyword evidence="7" id="KW-0399">Innate immunity</keyword>
<evidence type="ECO:0000256" key="12">
    <source>
        <dbReference type="ARBA" id="ARBA00023058"/>
    </source>
</evidence>
<dbReference type="Gene3D" id="4.10.400.10">
    <property type="entry name" value="Low-density Lipoprotein Receptor"/>
    <property type="match status" value="1"/>
</dbReference>
<dbReference type="GO" id="GO:0005576">
    <property type="term" value="C:extracellular region"/>
    <property type="evidence" value="ECO:0007669"/>
    <property type="project" value="UniProtKB-SubCell"/>
</dbReference>
<dbReference type="HOGENOM" id="CLU_1067676_0_0_1"/>
<reference evidence="19" key="3">
    <citation type="submission" date="2025-09" db="UniProtKB">
        <authorList>
            <consortium name="Ensembl"/>
        </authorList>
    </citation>
    <scope>IDENTIFICATION</scope>
</reference>
<dbReference type="InterPro" id="IPR002172">
    <property type="entry name" value="LDrepeatLR_classA_rpt"/>
</dbReference>
<dbReference type="PROSITE" id="PS50068">
    <property type="entry name" value="LDLRA_2"/>
    <property type="match status" value="1"/>
</dbReference>
<evidence type="ECO:0000256" key="3">
    <source>
        <dbReference type="ARBA" id="ARBA00009214"/>
    </source>
</evidence>
<dbReference type="Pfam" id="PF00090">
    <property type="entry name" value="TSP_1"/>
    <property type="match status" value="1"/>
</dbReference>
<comment type="caution">
    <text evidence="17">Lacks conserved residue(s) required for the propagation of feature annotation.</text>
</comment>
<feature type="domain" description="Spondin-like TSP1" evidence="18">
    <location>
        <begin position="39"/>
        <end position="90"/>
    </location>
</feature>
<proteinExistence type="inferred from homology"/>
<dbReference type="GO" id="GO:0005579">
    <property type="term" value="C:membrane attack complex"/>
    <property type="evidence" value="ECO:0007669"/>
    <property type="project" value="UniProtKB-KW"/>
</dbReference>
<dbReference type="Ensembl" id="ENSCSAVT00000008689.1">
    <property type="protein sequence ID" value="ENSCSAVP00000008579.1"/>
    <property type="gene ID" value="ENSCSAVG00000005100.1"/>
</dbReference>
<keyword evidence="14 17" id="KW-1015">Disulfide bond</keyword>
<evidence type="ECO:0000256" key="1">
    <source>
        <dbReference type="ARBA" id="ARBA00004175"/>
    </source>
</evidence>
<dbReference type="PROSITE" id="PS01209">
    <property type="entry name" value="LDLRA_1"/>
    <property type="match status" value="1"/>
</dbReference>
<keyword evidence="13" id="KW-0472">Membrane</keyword>
<evidence type="ECO:0000259" key="18">
    <source>
        <dbReference type="Pfam" id="PF19028"/>
    </source>
</evidence>
<dbReference type="InterPro" id="IPR023415">
    <property type="entry name" value="LDLR_class-A_CS"/>
</dbReference>
<dbReference type="Gene3D" id="2.20.100.10">
    <property type="entry name" value="Thrombospondin type-1 (TSP1) repeat"/>
    <property type="match status" value="2"/>
</dbReference>
<dbReference type="GO" id="GO:0044218">
    <property type="term" value="C:other organism cell membrane"/>
    <property type="evidence" value="ECO:0007669"/>
    <property type="project" value="UniProtKB-KW"/>
</dbReference>
<evidence type="ECO:0000256" key="11">
    <source>
        <dbReference type="ARBA" id="ARBA00022875"/>
    </source>
</evidence>
<keyword evidence="20" id="KW-1185">Reference proteome</keyword>
<keyword evidence="10" id="KW-0391">Immunity</keyword>
<dbReference type="SUPFAM" id="SSF82895">
    <property type="entry name" value="TSP-1 type 1 repeat"/>
    <property type="match status" value="2"/>
</dbReference>
<sequence length="257" mass="28838">MKPSYTVLVVLLVVIFLTFESHGWRRRRRRRRAPPAIHCATSPWMQWSGCSLTCGGGVSTRTRTIIRHPQHGGRGCPHLTETRRCYTQPCPVPVTCKWGNWGTWSPCDPCFPGGRSRARNITTPAMFGGAQCPGTRALSDYFCTTQKTCIVRTCPQNMFSCLDGLGCISKRLRCNGDGDCSDFSDEDDCSRTQSPCRRTYVGIPNIDIAGSGYDITKLREEGRLLDNDKYNGRCMTVRSGELGKRFRSPANIQSYRF</sequence>
<keyword evidence="12" id="KW-0473">Membrane attack complex</keyword>
<dbReference type="AlphaFoldDB" id="H2YTB9"/>
<evidence type="ECO:0000256" key="13">
    <source>
        <dbReference type="ARBA" id="ARBA00023136"/>
    </source>
</evidence>
<reference evidence="19" key="2">
    <citation type="submission" date="2025-08" db="UniProtKB">
        <authorList>
            <consortium name="Ensembl"/>
        </authorList>
    </citation>
    <scope>IDENTIFICATION</scope>
</reference>
<evidence type="ECO:0000256" key="2">
    <source>
        <dbReference type="ARBA" id="ARBA00004613"/>
    </source>
</evidence>
<dbReference type="GO" id="GO:0031640">
    <property type="term" value="P:killing of cells of another organism"/>
    <property type="evidence" value="ECO:0007669"/>
    <property type="project" value="UniProtKB-KW"/>
</dbReference>
<evidence type="ECO:0000256" key="9">
    <source>
        <dbReference type="ARBA" id="ARBA00022852"/>
    </source>
</evidence>
<keyword evidence="5" id="KW-0245">EGF-like domain</keyword>
<evidence type="ECO:0000313" key="19">
    <source>
        <dbReference type="Ensembl" id="ENSCSAVP00000008579.1"/>
    </source>
</evidence>
<evidence type="ECO:0000256" key="16">
    <source>
        <dbReference type="ARBA" id="ARBA00023298"/>
    </source>
</evidence>
<feature type="disulfide bond" evidence="17">
    <location>
        <begin position="174"/>
        <end position="189"/>
    </location>
</feature>